<evidence type="ECO:0000313" key="1">
    <source>
        <dbReference type="EMBL" id="KON82992.1"/>
    </source>
</evidence>
<dbReference type="Pfam" id="PF09527">
    <property type="entry name" value="ATPase_gene1"/>
    <property type="match status" value="1"/>
</dbReference>
<dbReference type="Proteomes" id="UP000037405">
    <property type="component" value="Unassembled WGS sequence"/>
</dbReference>
<dbReference type="STRING" id="189381.GCA_900166615_00356"/>
<dbReference type="GeneID" id="89536477"/>
<evidence type="ECO:0000313" key="2">
    <source>
        <dbReference type="Proteomes" id="UP000037405"/>
    </source>
</evidence>
<name>A0A0J5SFI9_9BACI</name>
<proteinExistence type="predicted"/>
<dbReference type="InterPro" id="IPR032820">
    <property type="entry name" value="ATPase_put"/>
</dbReference>
<protein>
    <submittedName>
        <fullName evidence="1">Membrane protein</fullName>
    </submittedName>
</protein>
<dbReference type="RefSeq" id="WP_048004865.1">
    <property type="nucleotide sequence ID" value="NZ_CP047095.1"/>
</dbReference>
<gene>
    <name evidence="1" type="ORF">AF331_19320</name>
</gene>
<comment type="caution">
    <text evidence="1">The sequence shown here is derived from an EMBL/GenBank/DDBJ whole genome shotgun (WGS) entry which is preliminary data.</text>
</comment>
<reference evidence="2" key="1">
    <citation type="submission" date="2015-07" db="EMBL/GenBank/DDBJ databases">
        <title>Fjat-14235 jcm11544.</title>
        <authorList>
            <person name="Liu B."/>
            <person name="Wang J."/>
            <person name="Zhu Y."/>
            <person name="Liu G."/>
            <person name="Chen Q."/>
            <person name="Chen Z."/>
            <person name="Lan J."/>
            <person name="Che J."/>
            <person name="Ge C."/>
            <person name="Shi H."/>
            <person name="Pan Z."/>
            <person name="Liu X."/>
        </authorList>
    </citation>
    <scope>NUCLEOTIDE SEQUENCE [LARGE SCALE GENOMIC DNA]</scope>
    <source>
        <strain evidence="2">JCM 11544</strain>
    </source>
</reference>
<dbReference type="OrthoDB" id="282803at2"/>
<sequence length="73" mass="8203">MRQPNRRPYQGVALYSAILSQLVGSMLIGIFGGRWLDGLWDTEPLFLIIGLLLGLTTGIYTMLRTVQHFYSGD</sequence>
<accession>A0A0J5SFI9</accession>
<keyword evidence="2" id="KW-1185">Reference proteome</keyword>
<dbReference type="PATRIC" id="fig|189381.11.peg.804"/>
<organism evidence="1 2">
    <name type="scientific">Rossellomorea marisflavi</name>
    <dbReference type="NCBI Taxonomy" id="189381"/>
    <lineage>
        <taxon>Bacteria</taxon>
        <taxon>Bacillati</taxon>
        <taxon>Bacillota</taxon>
        <taxon>Bacilli</taxon>
        <taxon>Bacillales</taxon>
        <taxon>Bacillaceae</taxon>
        <taxon>Rossellomorea</taxon>
    </lineage>
</organism>
<dbReference type="AlphaFoldDB" id="A0A0J5SFI9"/>
<dbReference type="EMBL" id="LGUE01000008">
    <property type="protein sequence ID" value="KON82992.1"/>
    <property type="molecule type" value="Genomic_DNA"/>
</dbReference>